<keyword evidence="8 12" id="KW-1133">Transmembrane helix</keyword>
<dbReference type="SMART" id="SM00387">
    <property type="entry name" value="HATPase_c"/>
    <property type="match status" value="1"/>
</dbReference>
<keyword evidence="7 14" id="KW-0418">Kinase</keyword>
<dbReference type="CDD" id="cd00082">
    <property type="entry name" value="HisKA"/>
    <property type="match status" value="1"/>
</dbReference>
<dbReference type="AlphaFoldDB" id="A0A345P2W5"/>
<accession>A0A345P2W5</accession>
<gene>
    <name evidence="14" type="ORF">HYN46_01155</name>
</gene>
<keyword evidence="9" id="KW-0902">Two-component regulatory system</keyword>
<dbReference type="GO" id="GO:0005886">
    <property type="term" value="C:plasma membrane"/>
    <property type="evidence" value="ECO:0007669"/>
    <property type="project" value="TreeGrafter"/>
</dbReference>
<dbReference type="PRINTS" id="PR00344">
    <property type="entry name" value="BCTRLSENSOR"/>
</dbReference>
<dbReference type="SUPFAM" id="SSF47384">
    <property type="entry name" value="Homodimeric domain of signal transducing histidine kinase"/>
    <property type="match status" value="1"/>
</dbReference>
<dbReference type="GO" id="GO:0000155">
    <property type="term" value="F:phosphorelay sensor kinase activity"/>
    <property type="evidence" value="ECO:0007669"/>
    <property type="project" value="InterPro"/>
</dbReference>
<feature type="domain" description="Histidine kinase" evidence="13">
    <location>
        <begin position="265"/>
        <end position="476"/>
    </location>
</feature>
<comment type="subcellular location">
    <subcellularLocation>
        <location evidence="2">Membrane</location>
        <topology evidence="2">Multi-pass membrane protein</topology>
    </subcellularLocation>
</comment>
<dbReference type="InterPro" id="IPR036097">
    <property type="entry name" value="HisK_dim/P_sf"/>
</dbReference>
<sequence length="476" mass="53504">MTTSAPRLAPEQDLRKYRSLRDYLVWWFFSLILIIGLLAAFGEYHATRKEALNMQDHNLELIAQLVADQQALTFPSMIAHGQLPSPPPPMDEPPQTDLSLKRKKHKESELQEAKIIIQPLVADGQPIQAHWIQVPKHLADGLSTLQSQGEDWRVFVRTLPTGQQFLVGQRTALRDELARYTSLRMMIPLVVLFPVLLLVITLVIRQAFKPITALALHTDQQKDGVPLPLNNQKIPREILPFVFSINNLLRRLSHSLNHQRRFIADAAHELRTPITALTLQTENLEHTALTPEGIERVRQLRQGLNRSQHLLEQLLSLAKQHSGYTGNIEYVSLTACLHEVLGDLMPLALQKNIDLGVVQQDDVAVHAALQDVQTILRNAISNAIRYTPEGGQVDIRIYGEEALAVIEVTDSGLGIPESDLLRVFDPFYRALGQNDAGSGLGLTIIQEIAQRYGGQVTLHNRPDQGGLRFEFRMVRA</sequence>
<keyword evidence="5" id="KW-0808">Transferase</keyword>
<dbReference type="Gene3D" id="3.30.565.10">
    <property type="entry name" value="Histidine kinase-like ATPase, C-terminal domain"/>
    <property type="match status" value="1"/>
</dbReference>
<dbReference type="CDD" id="cd00075">
    <property type="entry name" value="HATPase"/>
    <property type="match status" value="1"/>
</dbReference>
<evidence type="ECO:0000256" key="2">
    <source>
        <dbReference type="ARBA" id="ARBA00004141"/>
    </source>
</evidence>
<evidence type="ECO:0000256" key="6">
    <source>
        <dbReference type="ARBA" id="ARBA00022692"/>
    </source>
</evidence>
<evidence type="ECO:0000256" key="4">
    <source>
        <dbReference type="ARBA" id="ARBA00022553"/>
    </source>
</evidence>
<dbReference type="EMBL" id="CP031222">
    <property type="protein sequence ID" value="AXI01624.1"/>
    <property type="molecule type" value="Genomic_DNA"/>
</dbReference>
<dbReference type="Pfam" id="PF00512">
    <property type="entry name" value="HisKA"/>
    <property type="match status" value="1"/>
</dbReference>
<keyword evidence="10 12" id="KW-0472">Membrane</keyword>
<feature type="region of interest" description="Disordered" evidence="11">
    <location>
        <begin position="78"/>
        <end position="99"/>
    </location>
</feature>
<evidence type="ECO:0000256" key="5">
    <source>
        <dbReference type="ARBA" id="ARBA00022679"/>
    </source>
</evidence>
<feature type="transmembrane region" description="Helical" evidence="12">
    <location>
        <begin position="24"/>
        <end position="44"/>
    </location>
</feature>
<organism evidence="14 15">
    <name type="scientific">Aquirhabdus parva</name>
    <dbReference type="NCBI Taxonomy" id="2283318"/>
    <lineage>
        <taxon>Bacteria</taxon>
        <taxon>Pseudomonadati</taxon>
        <taxon>Pseudomonadota</taxon>
        <taxon>Gammaproteobacteria</taxon>
        <taxon>Moraxellales</taxon>
        <taxon>Moraxellaceae</taxon>
        <taxon>Aquirhabdus</taxon>
    </lineage>
</organism>
<evidence type="ECO:0000313" key="15">
    <source>
        <dbReference type="Proteomes" id="UP000253940"/>
    </source>
</evidence>
<evidence type="ECO:0000256" key="1">
    <source>
        <dbReference type="ARBA" id="ARBA00000085"/>
    </source>
</evidence>
<keyword evidence="4" id="KW-0597">Phosphoprotein</keyword>
<evidence type="ECO:0000256" key="12">
    <source>
        <dbReference type="SAM" id="Phobius"/>
    </source>
</evidence>
<dbReference type="Proteomes" id="UP000253940">
    <property type="component" value="Chromosome"/>
</dbReference>
<evidence type="ECO:0000259" key="13">
    <source>
        <dbReference type="PROSITE" id="PS50109"/>
    </source>
</evidence>
<dbReference type="RefSeq" id="WP_114897734.1">
    <property type="nucleotide sequence ID" value="NZ_CP031222.1"/>
</dbReference>
<evidence type="ECO:0000256" key="3">
    <source>
        <dbReference type="ARBA" id="ARBA00012438"/>
    </source>
</evidence>
<evidence type="ECO:0000313" key="14">
    <source>
        <dbReference type="EMBL" id="AXI01624.1"/>
    </source>
</evidence>
<protein>
    <recommendedName>
        <fullName evidence="3">histidine kinase</fullName>
        <ecNumber evidence="3">2.7.13.3</ecNumber>
    </recommendedName>
</protein>
<dbReference type="PANTHER" id="PTHR45436:SF15">
    <property type="entry name" value="SENSOR HISTIDINE KINASE CUSS"/>
    <property type="match status" value="1"/>
</dbReference>
<evidence type="ECO:0000256" key="7">
    <source>
        <dbReference type="ARBA" id="ARBA00022777"/>
    </source>
</evidence>
<name>A0A345P2W5_9GAMM</name>
<dbReference type="InterPro" id="IPR036890">
    <property type="entry name" value="HATPase_C_sf"/>
</dbReference>
<dbReference type="Gene3D" id="1.10.287.130">
    <property type="match status" value="1"/>
</dbReference>
<evidence type="ECO:0000256" key="8">
    <source>
        <dbReference type="ARBA" id="ARBA00022989"/>
    </source>
</evidence>
<dbReference type="InterPro" id="IPR004358">
    <property type="entry name" value="Sig_transdc_His_kin-like_C"/>
</dbReference>
<keyword evidence="6 12" id="KW-0812">Transmembrane</keyword>
<dbReference type="InterPro" id="IPR005467">
    <property type="entry name" value="His_kinase_dom"/>
</dbReference>
<dbReference type="InterPro" id="IPR050428">
    <property type="entry name" value="TCS_sensor_his_kinase"/>
</dbReference>
<dbReference type="EC" id="2.7.13.3" evidence="3"/>
<dbReference type="OrthoDB" id="9809766at2"/>
<dbReference type="InterPro" id="IPR003661">
    <property type="entry name" value="HisK_dim/P_dom"/>
</dbReference>
<proteinExistence type="predicted"/>
<evidence type="ECO:0000256" key="9">
    <source>
        <dbReference type="ARBA" id="ARBA00023012"/>
    </source>
</evidence>
<dbReference type="PROSITE" id="PS50109">
    <property type="entry name" value="HIS_KIN"/>
    <property type="match status" value="1"/>
</dbReference>
<feature type="transmembrane region" description="Helical" evidence="12">
    <location>
        <begin position="183"/>
        <end position="204"/>
    </location>
</feature>
<dbReference type="PANTHER" id="PTHR45436">
    <property type="entry name" value="SENSOR HISTIDINE KINASE YKOH"/>
    <property type="match status" value="1"/>
</dbReference>
<evidence type="ECO:0000256" key="11">
    <source>
        <dbReference type="SAM" id="MobiDB-lite"/>
    </source>
</evidence>
<dbReference type="KEGG" id="mbah:HYN46_01155"/>
<dbReference type="InterPro" id="IPR003594">
    <property type="entry name" value="HATPase_dom"/>
</dbReference>
<reference evidence="14 15" key="1">
    <citation type="submission" date="2018-07" db="EMBL/GenBank/DDBJ databases">
        <title>Genome sequencing of Moraxellaceae gen. HYN0046.</title>
        <authorList>
            <person name="Kim M."/>
            <person name="Yi H."/>
        </authorList>
    </citation>
    <scope>NUCLEOTIDE SEQUENCE [LARGE SCALE GENOMIC DNA]</scope>
    <source>
        <strain evidence="14 15">HYN0046</strain>
    </source>
</reference>
<dbReference type="SMART" id="SM00388">
    <property type="entry name" value="HisKA"/>
    <property type="match status" value="1"/>
</dbReference>
<dbReference type="SUPFAM" id="SSF55874">
    <property type="entry name" value="ATPase domain of HSP90 chaperone/DNA topoisomerase II/histidine kinase"/>
    <property type="match status" value="1"/>
</dbReference>
<evidence type="ECO:0000256" key="10">
    <source>
        <dbReference type="ARBA" id="ARBA00023136"/>
    </source>
</evidence>
<comment type="catalytic activity">
    <reaction evidence="1">
        <text>ATP + protein L-histidine = ADP + protein N-phospho-L-histidine.</text>
        <dbReference type="EC" id="2.7.13.3"/>
    </reaction>
</comment>
<keyword evidence="15" id="KW-1185">Reference proteome</keyword>
<dbReference type="Pfam" id="PF02518">
    <property type="entry name" value="HATPase_c"/>
    <property type="match status" value="1"/>
</dbReference>